<feature type="compositionally biased region" description="Acidic residues" evidence="1">
    <location>
        <begin position="499"/>
        <end position="511"/>
    </location>
</feature>
<gene>
    <name evidence="2" type="ORF">BDCG_00418</name>
</gene>
<protein>
    <submittedName>
        <fullName evidence="2">Uncharacterized protein</fullName>
    </submittedName>
</protein>
<proteinExistence type="predicted"/>
<feature type="region of interest" description="Disordered" evidence="1">
    <location>
        <begin position="665"/>
        <end position="705"/>
    </location>
</feature>
<feature type="region of interest" description="Disordered" evidence="1">
    <location>
        <begin position="141"/>
        <end position="164"/>
    </location>
</feature>
<dbReference type="GeneID" id="69023183"/>
<feature type="compositionally biased region" description="Low complexity" evidence="1">
    <location>
        <begin position="531"/>
        <end position="552"/>
    </location>
</feature>
<accession>A0ABX2VQA4</accession>
<feature type="region of interest" description="Disordered" evidence="1">
    <location>
        <begin position="457"/>
        <end position="605"/>
    </location>
</feature>
<dbReference type="EMBL" id="EQ999973">
    <property type="protein sequence ID" value="OAS99434.1"/>
    <property type="molecule type" value="Genomic_DNA"/>
</dbReference>
<dbReference type="RefSeq" id="XP_045279162.1">
    <property type="nucleotide sequence ID" value="XM_045415926.1"/>
</dbReference>
<evidence type="ECO:0000256" key="1">
    <source>
        <dbReference type="SAM" id="MobiDB-lite"/>
    </source>
</evidence>
<keyword evidence="3" id="KW-1185">Reference proteome</keyword>
<feature type="compositionally biased region" description="Low complexity" evidence="1">
    <location>
        <begin position="259"/>
        <end position="270"/>
    </location>
</feature>
<evidence type="ECO:0000313" key="2">
    <source>
        <dbReference type="EMBL" id="OAS99434.1"/>
    </source>
</evidence>
<feature type="compositionally biased region" description="Basic and acidic residues" evidence="1">
    <location>
        <begin position="388"/>
        <end position="397"/>
    </location>
</feature>
<feature type="region of interest" description="Disordered" evidence="1">
    <location>
        <begin position="228"/>
        <end position="353"/>
    </location>
</feature>
<name>A0ABX2VQA4_AJEDR</name>
<feature type="compositionally biased region" description="Low complexity" evidence="1">
    <location>
        <begin position="296"/>
        <end position="311"/>
    </location>
</feature>
<feature type="region of interest" description="Disordered" evidence="1">
    <location>
        <begin position="420"/>
        <end position="442"/>
    </location>
</feature>
<reference evidence="3" key="1">
    <citation type="journal article" date="2015" name="PLoS Genet.">
        <title>The dynamic genome and transcriptome of the human fungal pathogen Blastomyces and close relative Emmonsia.</title>
        <authorList>
            <person name="Munoz J.F."/>
            <person name="Gauthier G.M."/>
            <person name="Desjardins C.A."/>
            <person name="Gallo J.E."/>
            <person name="Holder J."/>
            <person name="Sullivan T.D."/>
            <person name="Marty A.J."/>
            <person name="Carmen J.C."/>
            <person name="Chen Z."/>
            <person name="Ding L."/>
            <person name="Gujja S."/>
            <person name="Magrini V."/>
            <person name="Misas E."/>
            <person name="Mitreva M."/>
            <person name="Priest M."/>
            <person name="Saif S."/>
            <person name="Whiston E.A."/>
            <person name="Young S."/>
            <person name="Zeng Q."/>
            <person name="Goldman W.E."/>
            <person name="Mardis E.R."/>
            <person name="Taylor J.W."/>
            <person name="McEwen J.G."/>
            <person name="Clay O.K."/>
            <person name="Klein B.S."/>
            <person name="Cuomo C.A."/>
        </authorList>
    </citation>
    <scope>NUCLEOTIDE SEQUENCE [LARGE SCALE GENOMIC DNA]</scope>
    <source>
        <strain evidence="3">ER-3 / ATCC MYA-2586</strain>
    </source>
</reference>
<evidence type="ECO:0000313" key="3">
    <source>
        <dbReference type="Proteomes" id="UP000002039"/>
    </source>
</evidence>
<feature type="compositionally biased region" description="Low complexity" evidence="1">
    <location>
        <begin position="672"/>
        <end position="700"/>
    </location>
</feature>
<feature type="compositionally biased region" description="Basic residues" evidence="1">
    <location>
        <begin position="246"/>
        <end position="258"/>
    </location>
</feature>
<feature type="region of interest" description="Disordered" evidence="1">
    <location>
        <begin position="380"/>
        <end position="404"/>
    </location>
</feature>
<dbReference type="Proteomes" id="UP000002039">
    <property type="component" value="Unassembled WGS sequence"/>
</dbReference>
<feature type="compositionally biased region" description="Low complexity" evidence="1">
    <location>
        <begin position="141"/>
        <end position="151"/>
    </location>
</feature>
<feature type="compositionally biased region" description="Basic and acidic residues" evidence="1">
    <location>
        <begin position="462"/>
        <end position="479"/>
    </location>
</feature>
<feature type="region of interest" description="Disordered" evidence="1">
    <location>
        <begin position="742"/>
        <end position="764"/>
    </location>
</feature>
<organism evidence="2 3">
    <name type="scientific">Ajellomyces dermatitidis (strain ER-3 / ATCC MYA-2586)</name>
    <name type="common">Blastomyces dermatitidis</name>
    <dbReference type="NCBI Taxonomy" id="559297"/>
    <lineage>
        <taxon>Eukaryota</taxon>
        <taxon>Fungi</taxon>
        <taxon>Dikarya</taxon>
        <taxon>Ascomycota</taxon>
        <taxon>Pezizomycotina</taxon>
        <taxon>Eurotiomycetes</taxon>
        <taxon>Eurotiomycetidae</taxon>
        <taxon>Onygenales</taxon>
        <taxon>Ajellomycetaceae</taxon>
        <taxon>Blastomyces</taxon>
    </lineage>
</organism>
<feature type="compositionally biased region" description="Polar residues" evidence="1">
    <location>
        <begin position="553"/>
        <end position="568"/>
    </location>
</feature>
<sequence length="764" mass="83361">MTLSCPITHRCLILKSHDPILPPTSETKPNRITASARSDFCSSGLLLQAQYTTCRNILPKSGGASCVWGQVLPIALPTLFPPARSLNTVLLRYARTASRHGHRPITRGYFLSLASPTTSSYSCSVLRLSFFSPQQPHYHSSAAPGSASSESRTGKHPFSTSPLSPSVAVRKWESRKSFFGLRGLTRDLNSRAVLGVMCCPLSRQVVATGCAKSPNSLCLHWEPPARSAAASNGRAKADPLAPSRSTIRRQRTLRRPHRNNNGSRSASSNRPAGYVPSRPSMPQWVESLSREALGDSATSSTATARGSAMTTGEPGASRYTPSQDNETRLDWPASSSYSSSQTRRDLGDQIPRTTALRYYSSPGGRRIRIPRESSLRFEMLHPPSWSHSTERSRRSELSSDATANSRLESRLGEIVSFSPRFAPAYPPRSNGRAMVSSDSYDPNMPLLRRVGHRSVADTSDLDATRPRHIIDGLGDRDRSLSPGGDSQHDDEDSHYHDHDDDDDDDDDDEPNMWESLFTTITPDQHLPSLDSSFTSATASASTAPSRNSANSSQSTLPSSLGANNSNPSRRPGVFPPLESFTDHNNHCDFFSSSEDSETEPDSDNEHIPTWRLMQYDDPMPISSSVSAIDDAIRRSEQQQQLRRRYQENLLGITQTIRAVVAETPANRNGDHNTTTNINTSTNATSSFTSSSTTPTSINVSFGQSSSMGDLQQVQTIIDQLTRRQDIGDDWWAAVGLSRNLGRGVTDVPARNGSGNSGSGDAEGR</sequence>